<comment type="caution">
    <text evidence="1">The sequence shown here is derived from an EMBL/GenBank/DDBJ whole genome shotgun (WGS) entry which is preliminary data.</text>
</comment>
<dbReference type="Proteomes" id="UP001558613">
    <property type="component" value="Unassembled WGS sequence"/>
</dbReference>
<name>A0ABR3NK81_9TELE</name>
<accession>A0ABR3NK81</accession>
<proteinExistence type="predicted"/>
<evidence type="ECO:0000313" key="1">
    <source>
        <dbReference type="EMBL" id="KAL1277101.1"/>
    </source>
</evidence>
<protein>
    <submittedName>
        <fullName evidence="1">Uncharacterized protein</fullName>
    </submittedName>
</protein>
<reference evidence="1 2" key="1">
    <citation type="submission" date="2023-09" db="EMBL/GenBank/DDBJ databases">
        <authorList>
            <person name="Wang M."/>
        </authorList>
    </citation>
    <scope>NUCLEOTIDE SEQUENCE [LARGE SCALE GENOMIC DNA]</scope>
    <source>
        <strain evidence="1">GT-2023</strain>
        <tissue evidence="1">Liver</tissue>
    </source>
</reference>
<evidence type="ECO:0000313" key="2">
    <source>
        <dbReference type="Proteomes" id="UP001558613"/>
    </source>
</evidence>
<sequence length="217" mass="24594">MAIVYFVTGKHQLKRKGHQRKTGIGSVKKMLSKILDHQTKGDLTKLTKPHGSGPYSDQKLVCVPDSSPVCLEFCTFWITLLHPYPVLDVWTVRLCGSSPLQPPAFYLDAVKDEIYSLELPTCVDKLIDLAIRVDSRLQILSPCKWDEHTDLSNVPREYLDLKGVFSKSRAASLPLLRSYDCAIDLLPDHMDRLSNSALPRRYWKATLVKLSPVARYL</sequence>
<dbReference type="EMBL" id="JAYMGO010000003">
    <property type="protein sequence ID" value="KAL1277101.1"/>
    <property type="molecule type" value="Genomic_DNA"/>
</dbReference>
<organism evidence="1 2">
    <name type="scientific">Cirrhinus molitorella</name>
    <name type="common">mud carp</name>
    <dbReference type="NCBI Taxonomy" id="172907"/>
    <lineage>
        <taxon>Eukaryota</taxon>
        <taxon>Metazoa</taxon>
        <taxon>Chordata</taxon>
        <taxon>Craniata</taxon>
        <taxon>Vertebrata</taxon>
        <taxon>Euteleostomi</taxon>
        <taxon>Actinopterygii</taxon>
        <taxon>Neopterygii</taxon>
        <taxon>Teleostei</taxon>
        <taxon>Ostariophysi</taxon>
        <taxon>Cypriniformes</taxon>
        <taxon>Cyprinidae</taxon>
        <taxon>Labeoninae</taxon>
        <taxon>Labeonini</taxon>
        <taxon>Cirrhinus</taxon>
    </lineage>
</organism>
<keyword evidence="2" id="KW-1185">Reference proteome</keyword>
<gene>
    <name evidence="1" type="ORF">QQF64_023774</name>
</gene>